<evidence type="ECO:0000313" key="2">
    <source>
        <dbReference type="EMBL" id="SFQ59740.1"/>
    </source>
</evidence>
<dbReference type="Proteomes" id="UP000198727">
    <property type="component" value="Unassembled WGS sequence"/>
</dbReference>
<dbReference type="STRING" id="587909.SAMN05421810_110121"/>
<sequence length="75" mass="8352">MVEAPRRRPRPATPPCWTGSPRAAFRADDLRQPTLRIDHAAGQPLAEERDIPGTHAHQQVMVKPKLVARDSTASY</sequence>
<name>A0A1I5ZTK7_9PSEU</name>
<evidence type="ECO:0000256" key="1">
    <source>
        <dbReference type="SAM" id="MobiDB-lite"/>
    </source>
</evidence>
<feature type="region of interest" description="Disordered" evidence="1">
    <location>
        <begin position="1"/>
        <end position="23"/>
    </location>
</feature>
<dbReference type="EMBL" id="FOWW01000010">
    <property type="protein sequence ID" value="SFQ59740.1"/>
    <property type="molecule type" value="Genomic_DNA"/>
</dbReference>
<organism evidence="2 3">
    <name type="scientific">Amycolatopsis arida</name>
    <dbReference type="NCBI Taxonomy" id="587909"/>
    <lineage>
        <taxon>Bacteria</taxon>
        <taxon>Bacillati</taxon>
        <taxon>Actinomycetota</taxon>
        <taxon>Actinomycetes</taxon>
        <taxon>Pseudonocardiales</taxon>
        <taxon>Pseudonocardiaceae</taxon>
        <taxon>Amycolatopsis</taxon>
    </lineage>
</organism>
<reference evidence="3" key="1">
    <citation type="submission" date="2016-10" db="EMBL/GenBank/DDBJ databases">
        <authorList>
            <person name="Varghese N."/>
            <person name="Submissions S."/>
        </authorList>
    </citation>
    <scope>NUCLEOTIDE SEQUENCE [LARGE SCALE GENOMIC DNA]</scope>
    <source>
        <strain evidence="3">CGMCC 4.5579</strain>
    </source>
</reference>
<evidence type="ECO:0000313" key="3">
    <source>
        <dbReference type="Proteomes" id="UP000198727"/>
    </source>
</evidence>
<dbReference type="AlphaFoldDB" id="A0A1I5ZTK7"/>
<keyword evidence="3" id="KW-1185">Reference proteome</keyword>
<gene>
    <name evidence="2" type="ORF">SAMN05421810_110121</name>
</gene>
<proteinExistence type="predicted"/>
<accession>A0A1I5ZTK7</accession>
<protein>
    <submittedName>
        <fullName evidence="2">Uncharacterized protein</fullName>
    </submittedName>
</protein>